<accession>A0ABS0NE11</accession>
<feature type="region of interest" description="Disordered" evidence="5">
    <location>
        <begin position="290"/>
        <end position="335"/>
    </location>
</feature>
<gene>
    <name evidence="7" type="ORF">IHE55_00715</name>
</gene>
<evidence type="ECO:0000256" key="1">
    <source>
        <dbReference type="ARBA" id="ARBA00009437"/>
    </source>
</evidence>
<dbReference type="RefSeq" id="WP_197987226.1">
    <property type="nucleotide sequence ID" value="NZ_JACYXC010000001.1"/>
</dbReference>
<name>A0ABS0NE11_9ACTN</name>
<evidence type="ECO:0000256" key="4">
    <source>
        <dbReference type="ARBA" id="ARBA00023163"/>
    </source>
</evidence>
<dbReference type="InterPro" id="IPR036390">
    <property type="entry name" value="WH_DNA-bd_sf"/>
</dbReference>
<reference evidence="7 8" key="1">
    <citation type="submission" date="2020-09" db="EMBL/GenBank/DDBJ databases">
        <title>Biosynthesis of the nuclear factor of activated T cells inhibitor NFAT-133 and its congeners in Streptomyces pactum.</title>
        <authorList>
            <person name="Zhou W."/>
            <person name="Posri P."/>
            <person name="Abugrain M.E."/>
            <person name="Weisberg A.J."/>
            <person name="Chang J.H."/>
            <person name="Mahmud T."/>
        </authorList>
    </citation>
    <scope>NUCLEOTIDE SEQUENCE [LARGE SCALE GENOMIC DNA]</scope>
    <source>
        <strain evidence="7 8">ATCC 27456</strain>
    </source>
</reference>
<proteinExistence type="inferred from homology"/>
<dbReference type="EMBL" id="JACYXC010000001">
    <property type="protein sequence ID" value="MBH5333401.1"/>
    <property type="molecule type" value="Genomic_DNA"/>
</dbReference>
<dbReference type="SUPFAM" id="SSF46785">
    <property type="entry name" value="Winged helix' DNA-binding domain"/>
    <property type="match status" value="1"/>
</dbReference>
<evidence type="ECO:0000313" key="7">
    <source>
        <dbReference type="EMBL" id="MBH5333401.1"/>
    </source>
</evidence>
<dbReference type="InterPro" id="IPR005119">
    <property type="entry name" value="LysR_subst-bd"/>
</dbReference>
<keyword evidence="2" id="KW-0805">Transcription regulation</keyword>
<dbReference type="PRINTS" id="PR00039">
    <property type="entry name" value="HTHLYSR"/>
</dbReference>
<dbReference type="PANTHER" id="PTHR30346:SF30">
    <property type="entry name" value="SMALL NEUTRAL PROTEASE REGULATORY PROTEIN"/>
    <property type="match status" value="1"/>
</dbReference>
<evidence type="ECO:0000256" key="3">
    <source>
        <dbReference type="ARBA" id="ARBA00023125"/>
    </source>
</evidence>
<comment type="caution">
    <text evidence="7">The sequence shown here is derived from an EMBL/GenBank/DDBJ whole genome shotgun (WGS) entry which is preliminary data.</text>
</comment>
<dbReference type="SUPFAM" id="SSF53850">
    <property type="entry name" value="Periplasmic binding protein-like II"/>
    <property type="match status" value="1"/>
</dbReference>
<keyword evidence="8" id="KW-1185">Reference proteome</keyword>
<evidence type="ECO:0000313" key="8">
    <source>
        <dbReference type="Proteomes" id="UP000807371"/>
    </source>
</evidence>
<dbReference type="Gene3D" id="3.40.190.290">
    <property type="match status" value="1"/>
</dbReference>
<dbReference type="Gene3D" id="1.10.10.10">
    <property type="entry name" value="Winged helix-like DNA-binding domain superfamily/Winged helix DNA-binding domain"/>
    <property type="match status" value="1"/>
</dbReference>
<dbReference type="PANTHER" id="PTHR30346">
    <property type="entry name" value="TRANSCRIPTIONAL DUAL REGULATOR HCAR-RELATED"/>
    <property type="match status" value="1"/>
</dbReference>
<evidence type="ECO:0000256" key="2">
    <source>
        <dbReference type="ARBA" id="ARBA00023015"/>
    </source>
</evidence>
<evidence type="ECO:0000256" key="5">
    <source>
        <dbReference type="SAM" id="MobiDB-lite"/>
    </source>
</evidence>
<dbReference type="Pfam" id="PF00126">
    <property type="entry name" value="HTH_1"/>
    <property type="match status" value="1"/>
</dbReference>
<protein>
    <submittedName>
        <fullName evidence="7">LysR family transcriptional regulator</fullName>
    </submittedName>
</protein>
<keyword evidence="3" id="KW-0238">DNA-binding</keyword>
<evidence type="ECO:0000259" key="6">
    <source>
        <dbReference type="PROSITE" id="PS50931"/>
    </source>
</evidence>
<comment type="similarity">
    <text evidence="1">Belongs to the LysR transcriptional regulatory family.</text>
</comment>
<feature type="domain" description="HTH lysR-type" evidence="6">
    <location>
        <begin position="1"/>
        <end position="58"/>
    </location>
</feature>
<dbReference type="Pfam" id="PF03466">
    <property type="entry name" value="LysR_substrate"/>
    <property type="match status" value="1"/>
</dbReference>
<feature type="compositionally biased region" description="Gly residues" evidence="5">
    <location>
        <begin position="290"/>
        <end position="301"/>
    </location>
</feature>
<dbReference type="PROSITE" id="PS50931">
    <property type="entry name" value="HTH_LYSR"/>
    <property type="match status" value="1"/>
</dbReference>
<dbReference type="InterPro" id="IPR036388">
    <property type="entry name" value="WH-like_DNA-bd_sf"/>
</dbReference>
<dbReference type="InterPro" id="IPR000847">
    <property type="entry name" value="LysR_HTH_N"/>
</dbReference>
<keyword evidence="4" id="KW-0804">Transcription</keyword>
<sequence length="335" mass="34337">MELRQLEYFVAVAEERSFTRAAERVHISQSGVSAQIRQLERELGAELFDRSARTVTLTVAGETALEHARAALAAAGAVGQAVGEVAGLIRGRLTVGMVTGCTITPLFDALAAFHRAHPGVEISLLEDGSDRLVEAVRSGALDAALIGSGAAVPDGLEALTIISERLAAVVPPGHPLARRPHVTLRDVVDQPIVCMPPGTGLRTVFDQACAAQGLKPVIALQASAADAIAGLAARGLGVAVLSHTMAAGHRDRLTVRTIDDVPTPALLALVWRPAPHPALRAFLRHGHEAFGGAGPGDGGPGSTPARGAAPRTVAGETGDRASGAPSCTGASADRM</sequence>
<organism evidence="7 8">
    <name type="scientific">Streptomyces pactum</name>
    <dbReference type="NCBI Taxonomy" id="68249"/>
    <lineage>
        <taxon>Bacteria</taxon>
        <taxon>Bacillati</taxon>
        <taxon>Actinomycetota</taxon>
        <taxon>Actinomycetes</taxon>
        <taxon>Kitasatosporales</taxon>
        <taxon>Streptomycetaceae</taxon>
        <taxon>Streptomyces</taxon>
    </lineage>
</organism>
<dbReference type="Proteomes" id="UP000807371">
    <property type="component" value="Unassembled WGS sequence"/>
</dbReference>